<gene>
    <name evidence="3" type="ORF">SAMN05445756_0219</name>
</gene>
<dbReference type="Gene3D" id="3.40.50.1240">
    <property type="entry name" value="Phosphoglycerate mutase-like"/>
    <property type="match status" value="1"/>
</dbReference>
<evidence type="ECO:0000256" key="1">
    <source>
        <dbReference type="PIRSR" id="PIRSR613078-2"/>
    </source>
</evidence>
<protein>
    <submittedName>
        <fullName evidence="3">Probable phosphoglycerate mutase</fullName>
    </submittedName>
</protein>
<sequence length="247" mass="26778">MTAQTTPGPFTPPLGEEPTRPLTAAQVAVARERHRSADVVDVRPVRPGPGRLVLLRHGETEWSRVGRHTGWTDLPLTERGRAGAAGLPGLLEPYNIVHVRASPLQRAAETAQLAGLTVDALDADLMEWDYGAEEGRTTEQARQEGRPGWSVFDGVPPGETPGESVEDVASRASRVLGRLWGHLDRGDVVLAGHGHHLRVLTAVYLRQTPYLANSLELEAGHLCVLGHHRTTPTLRHWNLAPTLAAPV</sequence>
<accession>A0A212T2B7</accession>
<dbReference type="SUPFAM" id="SSF53254">
    <property type="entry name" value="Phosphoglycerate mutase-like"/>
    <property type="match status" value="1"/>
</dbReference>
<keyword evidence="4" id="KW-1185">Reference proteome</keyword>
<dbReference type="RefSeq" id="WP_088817258.1">
    <property type="nucleotide sequence ID" value="NZ_FYEZ01000001.1"/>
</dbReference>
<evidence type="ECO:0000256" key="2">
    <source>
        <dbReference type="SAM" id="MobiDB-lite"/>
    </source>
</evidence>
<organism evidence="3 4">
    <name type="scientific">Kytococcus aerolatus</name>
    <dbReference type="NCBI Taxonomy" id="592308"/>
    <lineage>
        <taxon>Bacteria</taxon>
        <taxon>Bacillati</taxon>
        <taxon>Actinomycetota</taxon>
        <taxon>Actinomycetes</taxon>
        <taxon>Micrococcales</taxon>
        <taxon>Kytococcaceae</taxon>
        <taxon>Kytococcus</taxon>
    </lineage>
</organism>
<dbReference type="GO" id="GO:0101006">
    <property type="term" value="F:protein histidine phosphatase activity"/>
    <property type="evidence" value="ECO:0007669"/>
    <property type="project" value="TreeGrafter"/>
</dbReference>
<dbReference type="InterPro" id="IPR013078">
    <property type="entry name" value="His_Pase_superF_clade-1"/>
</dbReference>
<dbReference type="OrthoDB" id="4697614at2"/>
<dbReference type="PANTHER" id="PTHR48100">
    <property type="entry name" value="BROAD-SPECIFICITY PHOSPHATASE YOR283W-RELATED"/>
    <property type="match status" value="1"/>
</dbReference>
<dbReference type="AlphaFoldDB" id="A0A212T2B7"/>
<reference evidence="3 4" key="1">
    <citation type="submission" date="2017-06" db="EMBL/GenBank/DDBJ databases">
        <authorList>
            <person name="Kim H.J."/>
            <person name="Triplett B.A."/>
        </authorList>
    </citation>
    <scope>NUCLEOTIDE SEQUENCE [LARGE SCALE GENOMIC DNA]</scope>
    <source>
        <strain evidence="3 4">DSM 22179</strain>
    </source>
</reference>
<dbReference type="InterPro" id="IPR029033">
    <property type="entry name" value="His_PPase_superfam"/>
</dbReference>
<feature type="region of interest" description="Disordered" evidence="2">
    <location>
        <begin position="134"/>
        <end position="164"/>
    </location>
</feature>
<evidence type="ECO:0000313" key="4">
    <source>
        <dbReference type="Proteomes" id="UP000198122"/>
    </source>
</evidence>
<dbReference type="Proteomes" id="UP000198122">
    <property type="component" value="Unassembled WGS sequence"/>
</dbReference>
<feature type="binding site" evidence="1">
    <location>
        <position position="106"/>
    </location>
    <ligand>
        <name>substrate</name>
    </ligand>
</feature>
<feature type="region of interest" description="Disordered" evidence="2">
    <location>
        <begin position="1"/>
        <end position="20"/>
    </location>
</feature>
<proteinExistence type="predicted"/>
<dbReference type="EMBL" id="FYEZ01000001">
    <property type="protein sequence ID" value="SNC60159.1"/>
    <property type="molecule type" value="Genomic_DNA"/>
</dbReference>
<dbReference type="PANTHER" id="PTHR48100:SF15">
    <property type="entry name" value="SEDOHEPTULOSE 1,7-BISPHOSPHATASE"/>
    <property type="match status" value="1"/>
</dbReference>
<feature type="binding site" evidence="1">
    <location>
        <begin position="69"/>
        <end position="70"/>
    </location>
    <ligand>
        <name>substrate</name>
    </ligand>
</feature>
<dbReference type="CDD" id="cd07067">
    <property type="entry name" value="HP_PGM_like"/>
    <property type="match status" value="1"/>
</dbReference>
<dbReference type="SMART" id="SM00855">
    <property type="entry name" value="PGAM"/>
    <property type="match status" value="1"/>
</dbReference>
<feature type="compositionally biased region" description="Basic and acidic residues" evidence="2">
    <location>
        <begin position="134"/>
        <end position="145"/>
    </location>
</feature>
<dbReference type="GO" id="GO:0070297">
    <property type="term" value="P:regulation of phosphorelay signal transduction system"/>
    <property type="evidence" value="ECO:0007669"/>
    <property type="project" value="TreeGrafter"/>
</dbReference>
<dbReference type="Pfam" id="PF00300">
    <property type="entry name" value="His_Phos_1"/>
    <property type="match status" value="1"/>
</dbReference>
<name>A0A212T2B7_9MICO</name>
<dbReference type="InterPro" id="IPR050275">
    <property type="entry name" value="PGM_Phosphatase"/>
</dbReference>
<evidence type="ECO:0000313" key="3">
    <source>
        <dbReference type="EMBL" id="SNC60159.1"/>
    </source>
</evidence>